<dbReference type="PROSITE" id="PS51318">
    <property type="entry name" value="TAT"/>
    <property type="match status" value="1"/>
</dbReference>
<dbReference type="Gene3D" id="3.30.1880.10">
    <property type="entry name" value="protein ne1242 domain like"/>
    <property type="match status" value="1"/>
</dbReference>
<dbReference type="InterPro" id="IPR006311">
    <property type="entry name" value="TAT_signal"/>
</dbReference>
<dbReference type="GO" id="GO:0042438">
    <property type="term" value="P:melanin biosynthetic process"/>
    <property type="evidence" value="ECO:0007669"/>
    <property type="project" value="InterPro"/>
</dbReference>
<keyword evidence="2 5" id="KW-0732">Signal</keyword>
<organism evidence="6">
    <name type="scientific">Streptomyces sp. R33</name>
    <dbReference type="NCBI Taxonomy" id="3238629"/>
    <lineage>
        <taxon>Bacteria</taxon>
        <taxon>Bacillati</taxon>
        <taxon>Actinomycetota</taxon>
        <taxon>Actinomycetes</taxon>
        <taxon>Kitasatosporales</taxon>
        <taxon>Streptomycetaceae</taxon>
        <taxon>Streptomyces</taxon>
    </lineage>
</organism>
<dbReference type="EMBL" id="CP165727">
    <property type="protein sequence ID" value="XDV67956.1"/>
    <property type="molecule type" value="Genomic_DNA"/>
</dbReference>
<dbReference type="InterPro" id="IPR023199">
    <property type="entry name" value="GriE/MELC1_sf"/>
</dbReference>
<keyword evidence="3" id="KW-0186">Copper</keyword>
<dbReference type="Pfam" id="PF06236">
    <property type="entry name" value="MelC1"/>
    <property type="match status" value="1"/>
</dbReference>
<gene>
    <name evidence="6" type="ORF">AB5J51_36060</name>
</gene>
<feature type="chain" id="PRO_5044345305" evidence="5">
    <location>
        <begin position="25"/>
        <end position="142"/>
    </location>
</feature>
<comment type="similarity">
    <text evidence="1">Belongs to the melC1 family.</text>
</comment>
<accession>A0AB39YG39</accession>
<evidence type="ECO:0000256" key="4">
    <source>
        <dbReference type="SAM" id="MobiDB-lite"/>
    </source>
</evidence>
<proteinExistence type="inferred from homology"/>
<dbReference type="GO" id="GO:0005507">
    <property type="term" value="F:copper ion binding"/>
    <property type="evidence" value="ECO:0007669"/>
    <property type="project" value="InterPro"/>
</dbReference>
<feature type="signal peptide" evidence="5">
    <location>
        <begin position="1"/>
        <end position="24"/>
    </location>
</feature>
<evidence type="ECO:0000313" key="6">
    <source>
        <dbReference type="EMBL" id="XDV67956.1"/>
    </source>
</evidence>
<sequence>MKKITRRQALGTAVGAVTAVGLTAAVIHASATSSSDGDPKGADAASSPGPIPTGTIDEVYEGRRIQITFGEGDHQGGHHSPGLPTVRIDGNELHVMRNADGSWVSVVNHYETFPDPVTVVRAAVRDLRGAALAAFGPTGGTA</sequence>
<evidence type="ECO:0000256" key="1">
    <source>
        <dbReference type="ARBA" id="ARBA00009871"/>
    </source>
</evidence>
<evidence type="ECO:0000256" key="5">
    <source>
        <dbReference type="SAM" id="SignalP"/>
    </source>
</evidence>
<reference evidence="6" key="1">
    <citation type="submission" date="2024-08" db="EMBL/GenBank/DDBJ databases">
        <authorList>
            <person name="Yu S.T."/>
        </authorList>
    </citation>
    <scope>NUCLEOTIDE SEQUENCE</scope>
    <source>
        <strain evidence="6">R33</strain>
    </source>
</reference>
<feature type="region of interest" description="Disordered" evidence="4">
    <location>
        <begin position="31"/>
        <end position="55"/>
    </location>
</feature>
<dbReference type="AlphaFoldDB" id="A0AB39YG39"/>
<dbReference type="RefSeq" id="WP_053787423.1">
    <property type="nucleotide sequence ID" value="NZ_CP165727.1"/>
</dbReference>
<evidence type="ECO:0000256" key="3">
    <source>
        <dbReference type="ARBA" id="ARBA00023008"/>
    </source>
</evidence>
<dbReference type="NCBIfam" id="NF047833">
    <property type="entry name" value="TyroCdyMelC1"/>
    <property type="match status" value="1"/>
</dbReference>
<dbReference type="InterPro" id="IPR010928">
    <property type="entry name" value="MelC1"/>
</dbReference>
<name>A0AB39YG39_9ACTN</name>
<evidence type="ECO:0000256" key="2">
    <source>
        <dbReference type="ARBA" id="ARBA00022729"/>
    </source>
</evidence>
<protein>
    <submittedName>
        <fullName evidence="6">Tyrosinase family oxidase copper chaperone</fullName>
    </submittedName>
</protein>